<dbReference type="AlphaFoldDB" id="A0A927ZPC4"/>
<proteinExistence type="predicted"/>
<organism evidence="2 3">
    <name type="scientific">Clostridium sulfidigenes</name>
    <dbReference type="NCBI Taxonomy" id="318464"/>
    <lineage>
        <taxon>Bacteria</taxon>
        <taxon>Bacillati</taxon>
        <taxon>Bacillota</taxon>
        <taxon>Clostridia</taxon>
        <taxon>Eubacteriales</taxon>
        <taxon>Clostridiaceae</taxon>
        <taxon>Clostridium</taxon>
    </lineage>
</organism>
<feature type="transmembrane region" description="Helical" evidence="1">
    <location>
        <begin position="12"/>
        <end position="33"/>
    </location>
</feature>
<keyword evidence="1" id="KW-0472">Membrane</keyword>
<comment type="caution">
    <text evidence="2">The sequence shown here is derived from an EMBL/GenBank/DDBJ whole genome shotgun (WGS) entry which is preliminary data.</text>
</comment>
<feature type="transmembrane region" description="Helical" evidence="1">
    <location>
        <begin position="76"/>
        <end position="93"/>
    </location>
</feature>
<evidence type="ECO:0000256" key="1">
    <source>
        <dbReference type="SAM" id="Phobius"/>
    </source>
</evidence>
<dbReference type="Proteomes" id="UP000768462">
    <property type="component" value="Unassembled WGS sequence"/>
</dbReference>
<protein>
    <submittedName>
        <fullName evidence="2">Uncharacterized protein</fullName>
    </submittedName>
</protein>
<evidence type="ECO:0000313" key="2">
    <source>
        <dbReference type="EMBL" id="MBE6060060.1"/>
    </source>
</evidence>
<name>A0A927ZPC4_9CLOT</name>
<gene>
    <name evidence="2" type="ORF">E7215_07795</name>
</gene>
<keyword evidence="1" id="KW-1133">Transmembrane helix</keyword>
<evidence type="ECO:0000313" key="3">
    <source>
        <dbReference type="Proteomes" id="UP000768462"/>
    </source>
</evidence>
<feature type="transmembrane region" description="Helical" evidence="1">
    <location>
        <begin position="39"/>
        <end position="56"/>
    </location>
</feature>
<sequence>MNIFKNPKAKLFIRIGVILLCLIEISILVMVFFKYETVISYGFFTILIPFQVLWWFNLTGNNTKVQITNRQKISTIIISISSILIAMSIPAALPKYTYVEGKTILEESLNKDDSIKFLVEADYVYTIDVTPFHKPFPKSLFINNKFYYYEIIINDNLRYFSINPLTGESIELADSFYH</sequence>
<reference evidence="2" key="1">
    <citation type="submission" date="2019-04" db="EMBL/GenBank/DDBJ databases">
        <title>Evolution of Biomass-Degrading Anaerobic Consortia Revealed by Metagenomics.</title>
        <authorList>
            <person name="Peng X."/>
        </authorList>
    </citation>
    <scope>NUCLEOTIDE SEQUENCE</scope>
    <source>
        <strain evidence="2">SIG254</strain>
    </source>
</reference>
<dbReference type="EMBL" id="SVCM01000084">
    <property type="protein sequence ID" value="MBE6060060.1"/>
    <property type="molecule type" value="Genomic_DNA"/>
</dbReference>
<accession>A0A927ZPC4</accession>
<keyword evidence="1" id="KW-0812">Transmembrane</keyword>